<sequence length="78" mass="9006">MIECVICGWEGEEKDLIMVPTCPDCTTGHLKLFRMIFRKDGTLECPKCSWRGPKEDAVWEPECPKCGSPYLREKQVQK</sequence>
<organism evidence="1 2">
    <name type="scientific">Methanoliparum thermophilum</name>
    <dbReference type="NCBI Taxonomy" id="2491083"/>
    <lineage>
        <taxon>Archaea</taxon>
        <taxon>Methanobacteriati</taxon>
        <taxon>Methanobacteriota</taxon>
        <taxon>Candidatus Methanoliparia</taxon>
        <taxon>Candidatus Methanoliparales</taxon>
        <taxon>Candidatus Methanoliparaceae</taxon>
        <taxon>Candidatus Methanoliparum</taxon>
    </lineage>
</organism>
<accession>A0A520KRE9</accession>
<name>A0A520KRE9_METT2</name>
<gene>
    <name evidence="1" type="ORF">EF806_04950</name>
</gene>
<reference evidence="1 2" key="1">
    <citation type="journal article" date="2019" name="Nat. Microbiol.">
        <title>Wide diversity of methane and short-chain alkane metabolisms in uncultured archaea.</title>
        <authorList>
            <person name="Borrel G."/>
            <person name="Adam P.S."/>
            <person name="McKay L.J."/>
            <person name="Chen L.X."/>
            <person name="Sierra-Garcia I.N."/>
            <person name="Sieber C.M."/>
            <person name="Letourneur Q."/>
            <person name="Ghozlane A."/>
            <person name="Andersen G.L."/>
            <person name="Li W.J."/>
            <person name="Hallam S.J."/>
            <person name="Muyzer G."/>
            <person name="de Oliveira V.M."/>
            <person name="Inskeep W.P."/>
            <person name="Banfield J.F."/>
            <person name="Gribaldo S."/>
        </authorList>
    </citation>
    <scope>NUCLEOTIDE SEQUENCE [LARGE SCALE GENOMIC DNA]</scope>
    <source>
        <strain evidence="1">NM1a</strain>
    </source>
</reference>
<proteinExistence type="predicted"/>
<protein>
    <submittedName>
        <fullName evidence="1">Uncharacterized protein</fullName>
    </submittedName>
</protein>
<evidence type="ECO:0000313" key="2">
    <source>
        <dbReference type="Proteomes" id="UP000317158"/>
    </source>
</evidence>
<evidence type="ECO:0000313" key="1">
    <source>
        <dbReference type="EMBL" id="RZN64251.1"/>
    </source>
</evidence>
<dbReference type="EMBL" id="RXIF01000008">
    <property type="protein sequence ID" value="RZN64251.1"/>
    <property type="molecule type" value="Genomic_DNA"/>
</dbReference>
<comment type="caution">
    <text evidence="1">The sequence shown here is derived from an EMBL/GenBank/DDBJ whole genome shotgun (WGS) entry which is preliminary data.</text>
</comment>
<dbReference type="AlphaFoldDB" id="A0A520KRE9"/>
<dbReference type="Proteomes" id="UP000317158">
    <property type="component" value="Unassembled WGS sequence"/>
</dbReference>